<feature type="domain" description="Myb-like" evidence="8">
    <location>
        <begin position="448"/>
        <end position="509"/>
    </location>
</feature>
<dbReference type="InterPro" id="IPR001005">
    <property type="entry name" value="SANT/Myb"/>
</dbReference>
<keyword evidence="3" id="KW-0805">Transcription regulation</keyword>
<dbReference type="AlphaFoldDB" id="A0AAF0X260"/>
<sequence>MEDHQYGIADLRHFMNARPATSTSVGSNLFNQPTAELMNNPVHHHHRQHQHQLHHSTDQLAAQQHLEMLISTRHQLNSSSDQMSPLPTPRSSAFLHHHHQHHPQQQHQLFRSDSTATAGTSAATLDMDLQMSGGGGNGDGGTGRWPRQETLTLLEIRSRLDPKFKEANQKGPLWDEVSRIMSVDHGYQRSGKKCREKFENLYKYYKKTKEGKAGRQDGKHYRFFRQLEALYGESSSNNPTTSVLNNAHLSGAGVAAFPYGSSQVPNQEVFHQTPRQMIDDSFTPSNSSAFVTSSSDEYCSDLNAAALKRKGKRSWKAKIKDFIDGQMRKLMDKQEVWLEKMMKSIEHKEQERMMREEEWRKQEAARTEREHKFWEKERAWIEARDAGLMEALHKLTGTKDIRAPVRSSSPDQGDHGELLSMRAAHHQHPLQNPNDNGSETMMPNSSESWPECEITRLIQLRSSMEPMFVQQSGTSEEEVLWEEIASNMACLGYDNRSAAMCKEKWESINNYLAKAKDQSSKKRKENNVTPTVSSSCFYFQNNESICNNQGGEGEYRETNDLGGGGALGGLELTTSLLIQSGHHENASRPPPDSNVASSTMQGSSFRFFMGDQTDNLWENYGLKPSKGDN</sequence>
<evidence type="ECO:0000256" key="5">
    <source>
        <dbReference type="ARBA" id="ARBA00023163"/>
    </source>
</evidence>
<dbReference type="PANTHER" id="PTHR21654">
    <property type="entry name" value="FI21293P1"/>
    <property type="match status" value="1"/>
</dbReference>
<feature type="compositionally biased region" description="Polar residues" evidence="7">
    <location>
        <begin position="429"/>
        <end position="447"/>
    </location>
</feature>
<evidence type="ECO:0000256" key="1">
    <source>
        <dbReference type="ARBA" id="ARBA00004123"/>
    </source>
</evidence>
<feature type="region of interest" description="Disordered" evidence="7">
    <location>
        <begin position="427"/>
        <end position="447"/>
    </location>
</feature>
<dbReference type="Gene3D" id="1.10.10.60">
    <property type="entry name" value="Homeodomain-like"/>
    <property type="match status" value="2"/>
</dbReference>
<feature type="region of interest" description="Disordered" evidence="7">
    <location>
        <begin position="581"/>
        <end position="601"/>
    </location>
</feature>
<feature type="region of interest" description="Disordered" evidence="7">
    <location>
        <begin position="76"/>
        <end position="109"/>
    </location>
</feature>
<organism evidence="9 10">
    <name type="scientific">Daucus carota subsp. sativus</name>
    <name type="common">Carrot</name>
    <dbReference type="NCBI Taxonomy" id="79200"/>
    <lineage>
        <taxon>Eukaryota</taxon>
        <taxon>Viridiplantae</taxon>
        <taxon>Streptophyta</taxon>
        <taxon>Embryophyta</taxon>
        <taxon>Tracheophyta</taxon>
        <taxon>Spermatophyta</taxon>
        <taxon>Magnoliopsida</taxon>
        <taxon>eudicotyledons</taxon>
        <taxon>Gunneridae</taxon>
        <taxon>Pentapetalae</taxon>
        <taxon>asterids</taxon>
        <taxon>campanulids</taxon>
        <taxon>Apiales</taxon>
        <taxon>Apiaceae</taxon>
        <taxon>Apioideae</taxon>
        <taxon>Scandiceae</taxon>
        <taxon>Daucinae</taxon>
        <taxon>Daucus</taxon>
        <taxon>Daucus sect. Daucus</taxon>
    </lineage>
</organism>
<keyword evidence="5" id="KW-0804">Transcription</keyword>
<feature type="compositionally biased region" description="Polar residues" evidence="7">
    <location>
        <begin position="76"/>
        <end position="91"/>
    </location>
</feature>
<evidence type="ECO:0000256" key="4">
    <source>
        <dbReference type="ARBA" id="ARBA00023125"/>
    </source>
</evidence>
<dbReference type="PROSITE" id="PS50090">
    <property type="entry name" value="MYB_LIKE"/>
    <property type="match status" value="2"/>
</dbReference>
<dbReference type="FunFam" id="1.10.10.60:FF:000061">
    <property type="entry name" value="Trihelix transcription factor GT-2"/>
    <property type="match status" value="1"/>
</dbReference>
<keyword evidence="6" id="KW-0539">Nucleus</keyword>
<dbReference type="Proteomes" id="UP000077755">
    <property type="component" value="Chromosome 4"/>
</dbReference>
<evidence type="ECO:0000259" key="8">
    <source>
        <dbReference type="PROSITE" id="PS50090"/>
    </source>
</evidence>
<dbReference type="GO" id="GO:0003677">
    <property type="term" value="F:DNA binding"/>
    <property type="evidence" value="ECO:0007669"/>
    <property type="project" value="UniProtKB-KW"/>
</dbReference>
<dbReference type="FunFam" id="1.10.10.60:FF:000342">
    <property type="entry name" value="trihelix transcription factor PTL-like"/>
    <property type="match status" value="1"/>
</dbReference>
<keyword evidence="10" id="KW-1185">Reference proteome</keyword>
<dbReference type="GO" id="GO:0006355">
    <property type="term" value="P:regulation of DNA-templated transcription"/>
    <property type="evidence" value="ECO:0007669"/>
    <property type="project" value="UniProtKB-ARBA"/>
</dbReference>
<evidence type="ECO:0000313" key="10">
    <source>
        <dbReference type="Proteomes" id="UP000077755"/>
    </source>
</evidence>
<evidence type="ECO:0000256" key="6">
    <source>
        <dbReference type="ARBA" id="ARBA00023242"/>
    </source>
</evidence>
<name>A0AAF0X260_DAUCS</name>
<evidence type="ECO:0000256" key="7">
    <source>
        <dbReference type="SAM" id="MobiDB-lite"/>
    </source>
</evidence>
<reference evidence="9" key="2">
    <citation type="submission" date="2022-03" db="EMBL/GenBank/DDBJ databases">
        <title>Draft title - Genomic analysis of global carrot germplasm unveils the trajectory of domestication and the origin of high carotenoid orange carrot.</title>
        <authorList>
            <person name="Iorizzo M."/>
            <person name="Ellison S."/>
            <person name="Senalik D."/>
            <person name="Macko-Podgorni A."/>
            <person name="Grzebelus D."/>
            <person name="Bostan H."/>
            <person name="Rolling W."/>
            <person name="Curaba J."/>
            <person name="Simon P."/>
        </authorList>
    </citation>
    <scope>NUCLEOTIDE SEQUENCE</scope>
    <source>
        <tissue evidence="9">Leaf</tissue>
    </source>
</reference>
<dbReference type="InterPro" id="IPR044822">
    <property type="entry name" value="Myb_DNA-bind_4"/>
</dbReference>
<dbReference type="Pfam" id="PF13837">
    <property type="entry name" value="Myb_DNA-bind_4"/>
    <property type="match status" value="2"/>
</dbReference>
<comment type="subcellular location">
    <subcellularLocation>
        <location evidence="1">Nucleus</location>
    </subcellularLocation>
</comment>
<proteinExistence type="predicted"/>
<evidence type="ECO:0000313" key="9">
    <source>
        <dbReference type="EMBL" id="WOG98335.1"/>
    </source>
</evidence>
<dbReference type="PANTHER" id="PTHR21654:SF60">
    <property type="entry name" value="TRIHELIX TRANSCRIPTION FACTOR PTL"/>
    <property type="match status" value="1"/>
</dbReference>
<dbReference type="GO" id="GO:0005634">
    <property type="term" value="C:nucleus"/>
    <property type="evidence" value="ECO:0007669"/>
    <property type="project" value="UniProtKB-SubCell"/>
</dbReference>
<evidence type="ECO:0000256" key="2">
    <source>
        <dbReference type="ARBA" id="ARBA00022737"/>
    </source>
</evidence>
<evidence type="ECO:0000256" key="3">
    <source>
        <dbReference type="ARBA" id="ARBA00023015"/>
    </source>
</evidence>
<accession>A0AAF0X260</accession>
<gene>
    <name evidence="9" type="ORF">DCAR_0417676</name>
</gene>
<keyword evidence="4" id="KW-0238">DNA-binding</keyword>
<dbReference type="SMART" id="SM00717">
    <property type="entry name" value="SANT"/>
    <property type="match status" value="2"/>
</dbReference>
<dbReference type="CDD" id="cd12203">
    <property type="entry name" value="GT1"/>
    <property type="match status" value="2"/>
</dbReference>
<dbReference type="EMBL" id="CP093346">
    <property type="protein sequence ID" value="WOG98335.1"/>
    <property type="molecule type" value="Genomic_DNA"/>
</dbReference>
<protein>
    <recommendedName>
        <fullName evidence="8">Myb-like domain-containing protein</fullName>
    </recommendedName>
</protein>
<feature type="compositionally biased region" description="Basic residues" evidence="7">
    <location>
        <begin position="95"/>
        <end position="104"/>
    </location>
</feature>
<keyword evidence="2" id="KW-0677">Repeat</keyword>
<feature type="domain" description="Myb-like" evidence="8">
    <location>
        <begin position="137"/>
        <end position="202"/>
    </location>
</feature>
<reference evidence="9" key="1">
    <citation type="journal article" date="2016" name="Nat. Genet.">
        <title>A high-quality carrot genome assembly provides new insights into carotenoid accumulation and asterid genome evolution.</title>
        <authorList>
            <person name="Iorizzo M."/>
            <person name="Ellison S."/>
            <person name="Senalik D."/>
            <person name="Zeng P."/>
            <person name="Satapoomin P."/>
            <person name="Huang J."/>
            <person name="Bowman M."/>
            <person name="Iovene M."/>
            <person name="Sanseverino W."/>
            <person name="Cavagnaro P."/>
            <person name="Yildiz M."/>
            <person name="Macko-Podgorni A."/>
            <person name="Moranska E."/>
            <person name="Grzebelus E."/>
            <person name="Grzebelus D."/>
            <person name="Ashrafi H."/>
            <person name="Zheng Z."/>
            <person name="Cheng S."/>
            <person name="Spooner D."/>
            <person name="Van Deynze A."/>
            <person name="Simon P."/>
        </authorList>
    </citation>
    <scope>NUCLEOTIDE SEQUENCE</scope>
    <source>
        <tissue evidence="9">Leaf</tissue>
    </source>
</reference>